<evidence type="ECO:0000313" key="1">
    <source>
        <dbReference type="Ensembl" id="ENSLACP00000000986.1"/>
    </source>
</evidence>
<dbReference type="HOGENOM" id="CLU_013265_3_1_1"/>
<organism evidence="1 2">
    <name type="scientific">Latimeria chalumnae</name>
    <name type="common">Coelacanth</name>
    <dbReference type="NCBI Taxonomy" id="7897"/>
    <lineage>
        <taxon>Eukaryota</taxon>
        <taxon>Metazoa</taxon>
        <taxon>Chordata</taxon>
        <taxon>Craniata</taxon>
        <taxon>Vertebrata</taxon>
        <taxon>Euteleostomi</taxon>
        <taxon>Coelacanthiformes</taxon>
        <taxon>Coelacanthidae</taxon>
        <taxon>Latimeria</taxon>
    </lineage>
</organism>
<reference evidence="1" key="3">
    <citation type="submission" date="2025-09" db="UniProtKB">
        <authorList>
            <consortium name="Ensembl"/>
        </authorList>
    </citation>
    <scope>IDENTIFICATION</scope>
</reference>
<accession>H2ZUB5</accession>
<dbReference type="Proteomes" id="UP000008672">
    <property type="component" value="Unassembled WGS sequence"/>
</dbReference>
<dbReference type="EMBL" id="AFYH01248973">
    <property type="status" value="NOT_ANNOTATED_CDS"/>
    <property type="molecule type" value="Genomic_DNA"/>
</dbReference>
<proteinExistence type="predicted"/>
<dbReference type="PANTHER" id="PTHR37162:SF1">
    <property type="entry name" value="BED-TYPE DOMAIN-CONTAINING PROTEIN"/>
    <property type="match status" value="1"/>
</dbReference>
<dbReference type="eggNOG" id="ENOG502QXXP">
    <property type="taxonomic scope" value="Eukaryota"/>
</dbReference>
<dbReference type="EMBL" id="AFYH01248972">
    <property type="status" value="NOT_ANNOTATED_CDS"/>
    <property type="molecule type" value="Genomic_DNA"/>
</dbReference>
<name>H2ZUB5_LATCH</name>
<keyword evidence="2" id="KW-1185">Reference proteome</keyword>
<dbReference type="SUPFAM" id="SSF53098">
    <property type="entry name" value="Ribonuclease H-like"/>
    <property type="match status" value="1"/>
</dbReference>
<reference evidence="1" key="2">
    <citation type="submission" date="2025-08" db="UniProtKB">
        <authorList>
            <consortium name="Ensembl"/>
        </authorList>
    </citation>
    <scope>IDENTIFICATION</scope>
</reference>
<dbReference type="InterPro" id="IPR012337">
    <property type="entry name" value="RNaseH-like_sf"/>
</dbReference>
<dbReference type="InParanoid" id="H2ZUB5"/>
<evidence type="ECO:0000313" key="2">
    <source>
        <dbReference type="Proteomes" id="UP000008672"/>
    </source>
</evidence>
<sequence>QHFREAWLHEESFKKWLKYVPGSGNKAYCKYCKTSLSAKQSDLLKHAGIVKHVKCAKPFSDAVQVWIDVFASSSTGNSAVHVEETETFIALYIAEHSSLCSVDHLTEICKVRFGDLHALSLKLHRSKCTAIVNNILASHFITELVSDVGDGPYSLLLDESNDILKVLGVVLRYFSNKKKIVSRFLSLVALETFNTDGIVAALKKCISDIVLEGTDNASVMTGINNGIYMKLKSEIPHLVLMRCVCQTLPKFLDFLVKETYNWFSQSARRQITYKTLFAAINDGAEPHKLLRISFEPAVKRILEQWLELKTLFSVACEKEHCYMADRLYTLFCDPQSRTYIAVKNMLSEVQAVNKTFEGNNTDTTKLFDGLLSLIMYLDPHPILGYEAEKALGNDCVSEGAEASIKNFKLELLEEIQNRLPENIEILRKMSAFSIGETFQHVKKPIIEVAAVCEITEEINKIEVQWHNIHYIQWENVDDTEKVESQTDAAGEKPFRELCNLALRILSLPHSNAEVERFSQLNLIKNNLRNRLSLSTV</sequence>
<dbReference type="OMA" id="CKTEINA"/>
<dbReference type="Ensembl" id="ENSLACT00000000995.1">
    <property type="protein sequence ID" value="ENSLACP00000000986.1"/>
    <property type="gene ID" value="ENSLACG00000000881.1"/>
</dbReference>
<evidence type="ECO:0008006" key="3">
    <source>
        <dbReference type="Google" id="ProtNLM"/>
    </source>
</evidence>
<dbReference type="GeneTree" id="ENSGT00940000167351"/>
<reference evidence="2" key="1">
    <citation type="submission" date="2011-08" db="EMBL/GenBank/DDBJ databases">
        <title>The draft genome of Latimeria chalumnae.</title>
        <authorList>
            <person name="Di Palma F."/>
            <person name="Alfoldi J."/>
            <person name="Johnson J."/>
            <person name="Berlin A."/>
            <person name="Gnerre S."/>
            <person name="Jaffe D."/>
            <person name="MacCallum I."/>
            <person name="Young S."/>
            <person name="Walker B.J."/>
            <person name="Lander E."/>
            <person name="Lindblad-Toh K."/>
        </authorList>
    </citation>
    <scope>NUCLEOTIDE SEQUENCE [LARGE SCALE GENOMIC DNA]</scope>
    <source>
        <strain evidence="2">Wild caught</strain>
    </source>
</reference>
<dbReference type="AlphaFoldDB" id="H2ZUB5"/>
<protein>
    <recommendedName>
        <fullName evidence="3">DUF4371 domain-containing protein</fullName>
    </recommendedName>
</protein>
<dbReference type="PANTHER" id="PTHR37162">
    <property type="entry name" value="HAT FAMILY DIMERISATION DOMAINCONTAINING PROTEIN-RELATED"/>
    <property type="match status" value="1"/>
</dbReference>